<comment type="similarity">
    <text evidence="7">In the N-terminal section; belongs to the bacterial solute-binding protein 3 family.</text>
</comment>
<feature type="domain" description="Solute-binding protein family 3/N-terminal" evidence="8">
    <location>
        <begin position="38"/>
        <end position="263"/>
    </location>
</feature>
<evidence type="ECO:0000256" key="6">
    <source>
        <dbReference type="ARBA" id="ARBA00023316"/>
    </source>
</evidence>
<comment type="similarity">
    <text evidence="7">In the C-terminal section; belongs to the transglycosylase Slt family.</text>
</comment>
<dbReference type="Gene3D" id="3.40.190.10">
    <property type="entry name" value="Periplasmic binding protein-like II"/>
    <property type="match status" value="2"/>
</dbReference>
<evidence type="ECO:0000256" key="5">
    <source>
        <dbReference type="ARBA" id="ARBA00023239"/>
    </source>
</evidence>
<dbReference type="GO" id="GO:0016998">
    <property type="term" value="P:cell wall macromolecule catabolic process"/>
    <property type="evidence" value="ECO:0007669"/>
    <property type="project" value="UniProtKB-UniRule"/>
</dbReference>
<keyword evidence="10" id="KW-1185">Reference proteome</keyword>
<evidence type="ECO:0000256" key="4">
    <source>
        <dbReference type="ARBA" id="ARBA00023237"/>
    </source>
</evidence>
<comment type="similarity">
    <text evidence="1">Belongs to the bacterial solute-binding protein 3 family.</text>
</comment>
<dbReference type="CDD" id="cd01009">
    <property type="entry name" value="PBP2_YfhD_N"/>
    <property type="match status" value="1"/>
</dbReference>
<dbReference type="GO" id="GO:0008933">
    <property type="term" value="F:peptidoglycan lytic transglycosylase activity"/>
    <property type="evidence" value="ECO:0007669"/>
    <property type="project" value="UniProtKB-UniRule"/>
</dbReference>
<dbReference type="Pfam" id="PF00497">
    <property type="entry name" value="SBP_bac_3"/>
    <property type="match status" value="1"/>
</dbReference>
<accession>A0A1I1WH85</accession>
<dbReference type="OrthoDB" id="9815002at2"/>
<dbReference type="STRING" id="1123397.SAMN05660831_02651"/>
<keyword evidence="6 7" id="KW-0961">Cell wall biogenesis/degradation</keyword>
<gene>
    <name evidence="7" type="primary">mltF</name>
    <name evidence="9" type="ORF">SAMN05660831_02651</name>
</gene>
<dbReference type="RefSeq" id="WP_093429255.1">
    <property type="nucleotide sequence ID" value="NZ_FOMJ01000014.1"/>
</dbReference>
<protein>
    <recommendedName>
        <fullName evidence="7">Membrane-bound lytic murein transglycosylase F</fullName>
        <ecNumber evidence="7">4.2.2.n1</ecNumber>
    </recommendedName>
    <alternativeName>
        <fullName evidence="7">Murein lyase F</fullName>
    </alternativeName>
</protein>
<dbReference type="InterPro" id="IPR023703">
    <property type="entry name" value="MltF"/>
</dbReference>
<dbReference type="Proteomes" id="UP000198611">
    <property type="component" value="Unassembled WGS sequence"/>
</dbReference>
<sequence length="463" mass="51906" precursor="true">MLRMLRTLPLLTLATLPVLGGCGEEPRSHLERIQAEGELVVATREAPTSYQRGSLGPTGPEYAMARRFADQLGVQLRMEVFPGPEALFAALDRREADLAAAALTRTEERALSRPFGPAYQYVSALVVHRGGVDMRPEDVGDLVGRRIGVVPGSSHVDFLEEARTNHPGLAWVEVEEATTEGLLRKVHSGEFDYTIMDSHEFQAARRYFPELRAALDLSGPQPLAWALSKGADGSLEQRVEDFFDTIKTDGSLARILDHHYAHIQEFDYVNVRSFMRQVEQRLPRFQSLFEDAASHTDLDWRLLAATGYQESHWRAGAISPTGVRGVMMLTQPTAKYVGVSRRTDPAQSIHGGARYLRVLKDRLADVPEPDRTWLALAAYNVGHGHLQDARRITERQGGDPDAWVEVKKRLPLLRQKAWYTETEYGYARGDEAVTYVENIRTYYDILRRLRGPEGDATTLARAS</sequence>
<feature type="active site" evidence="7">
    <location>
        <position position="310"/>
    </location>
</feature>
<comment type="catalytic activity">
    <reaction evidence="7">
        <text>Exolytic cleavage of the (1-&gt;4)-beta-glycosidic linkage between N-acetylmuramic acid (MurNAc) and N-acetylglucosamine (GlcNAc) residues in peptidoglycan, from either the reducing or the non-reducing ends of the peptidoglycan chains, with concomitant formation of a 1,6-anhydrobond in the MurNAc residue.</text>
        <dbReference type="EC" id="4.2.2.n1"/>
    </reaction>
</comment>
<organism evidence="9 10">
    <name type="scientific">Thiohalospira halophila DSM 15071</name>
    <dbReference type="NCBI Taxonomy" id="1123397"/>
    <lineage>
        <taxon>Bacteria</taxon>
        <taxon>Pseudomonadati</taxon>
        <taxon>Pseudomonadota</taxon>
        <taxon>Gammaproteobacteria</taxon>
        <taxon>Thiohalospirales</taxon>
        <taxon>Thiohalospiraceae</taxon>
        <taxon>Thiohalospira</taxon>
    </lineage>
</organism>
<proteinExistence type="inferred from homology"/>
<keyword evidence="4 7" id="KW-0998">Cell outer membrane</keyword>
<comment type="subcellular location">
    <subcellularLocation>
        <location evidence="7">Cell outer membrane</location>
        <topology evidence="7">Peripheral membrane protein</topology>
    </subcellularLocation>
    <text evidence="7">Attached to the inner leaflet of the outer membrane.</text>
</comment>
<dbReference type="AlphaFoldDB" id="A0A1I1WH85"/>
<keyword evidence="2 7" id="KW-0732">Signal</keyword>
<evidence type="ECO:0000256" key="2">
    <source>
        <dbReference type="ARBA" id="ARBA00022729"/>
    </source>
</evidence>
<dbReference type="PANTHER" id="PTHR35936">
    <property type="entry name" value="MEMBRANE-BOUND LYTIC MUREIN TRANSGLYCOSYLASE F"/>
    <property type="match status" value="1"/>
</dbReference>
<dbReference type="PANTHER" id="PTHR35936:SF32">
    <property type="entry name" value="MEMBRANE-BOUND LYTIC MUREIN TRANSGLYCOSYLASE F"/>
    <property type="match status" value="1"/>
</dbReference>
<evidence type="ECO:0000256" key="3">
    <source>
        <dbReference type="ARBA" id="ARBA00023136"/>
    </source>
</evidence>
<dbReference type="InterPro" id="IPR001638">
    <property type="entry name" value="Solute-binding_3/MltF_N"/>
</dbReference>
<keyword evidence="5 7" id="KW-0456">Lyase</keyword>
<keyword evidence="3 7" id="KW-0472">Membrane</keyword>
<dbReference type="SUPFAM" id="SSF53955">
    <property type="entry name" value="Lysozyme-like"/>
    <property type="match status" value="1"/>
</dbReference>
<dbReference type="SMART" id="SM00062">
    <property type="entry name" value="PBPb"/>
    <property type="match status" value="1"/>
</dbReference>
<feature type="region of interest" description="LT domain" evidence="7">
    <location>
        <begin position="264"/>
        <end position="463"/>
    </location>
</feature>
<evidence type="ECO:0000256" key="7">
    <source>
        <dbReference type="HAMAP-Rule" id="MF_02016"/>
    </source>
</evidence>
<dbReference type="HAMAP" id="MF_02016">
    <property type="entry name" value="MltF"/>
    <property type="match status" value="1"/>
</dbReference>
<dbReference type="EMBL" id="FOMJ01000014">
    <property type="protein sequence ID" value="SFD94349.1"/>
    <property type="molecule type" value="Genomic_DNA"/>
</dbReference>
<dbReference type="InterPro" id="IPR023346">
    <property type="entry name" value="Lysozyme-like_dom_sf"/>
</dbReference>
<dbReference type="EC" id="4.2.2.n1" evidence="7"/>
<dbReference type="CDD" id="cd13403">
    <property type="entry name" value="MLTF-like"/>
    <property type="match status" value="1"/>
</dbReference>
<dbReference type="PROSITE" id="PS51257">
    <property type="entry name" value="PROKAR_LIPOPROTEIN"/>
    <property type="match status" value="1"/>
</dbReference>
<comment type="function">
    <text evidence="7">Murein-degrading enzyme that degrades murein glycan strands and insoluble, high-molecular weight murein sacculi, with the concomitant formation of a 1,6-anhydromuramoyl product. Lytic transglycosylases (LTs) play an integral role in the metabolism of the peptidoglycan (PG) sacculus. Their lytic action creates space within the PG sacculus to allow for its expansion as well as for the insertion of various structures such as secretion systems and flagella.</text>
</comment>
<reference evidence="9 10" key="1">
    <citation type="submission" date="2016-10" db="EMBL/GenBank/DDBJ databases">
        <authorList>
            <person name="de Groot N.N."/>
        </authorList>
    </citation>
    <scope>NUCLEOTIDE SEQUENCE [LARGE SCALE GENOMIC DNA]</scope>
    <source>
        <strain evidence="9 10">HL3</strain>
    </source>
</reference>
<comment type="caution">
    <text evidence="7">Lacks conserved residue(s) required for the propagation of feature annotation.</text>
</comment>
<comment type="domain">
    <text evidence="7">The N-terminal domain does not have lytic activity and probably modulates enzymatic activity. The C-terminal domain is the catalytic active domain.</text>
</comment>
<dbReference type="NCBIfam" id="NF008112">
    <property type="entry name" value="PRK10859.1"/>
    <property type="match status" value="1"/>
</dbReference>
<evidence type="ECO:0000259" key="8">
    <source>
        <dbReference type="SMART" id="SM00062"/>
    </source>
</evidence>
<evidence type="ECO:0000313" key="9">
    <source>
        <dbReference type="EMBL" id="SFD94349.1"/>
    </source>
</evidence>
<dbReference type="SUPFAM" id="SSF53850">
    <property type="entry name" value="Periplasmic binding protein-like II"/>
    <property type="match status" value="1"/>
</dbReference>
<name>A0A1I1WH85_9GAMM</name>
<feature type="chain" id="PRO_5011800104" description="Membrane-bound lytic murein transglycosylase F" evidence="7">
    <location>
        <begin position="21"/>
        <end position="463"/>
    </location>
</feature>
<dbReference type="GO" id="GO:0071555">
    <property type="term" value="P:cell wall organization"/>
    <property type="evidence" value="ECO:0007669"/>
    <property type="project" value="UniProtKB-KW"/>
</dbReference>
<dbReference type="InterPro" id="IPR008258">
    <property type="entry name" value="Transglycosylase_SLT_dom_1"/>
</dbReference>
<dbReference type="GO" id="GO:0009253">
    <property type="term" value="P:peptidoglycan catabolic process"/>
    <property type="evidence" value="ECO:0007669"/>
    <property type="project" value="TreeGrafter"/>
</dbReference>
<evidence type="ECO:0000256" key="1">
    <source>
        <dbReference type="ARBA" id="ARBA00010333"/>
    </source>
</evidence>
<dbReference type="Pfam" id="PF01464">
    <property type="entry name" value="SLT"/>
    <property type="match status" value="1"/>
</dbReference>
<dbReference type="Gene3D" id="1.10.530.10">
    <property type="match status" value="1"/>
</dbReference>
<dbReference type="GO" id="GO:0009279">
    <property type="term" value="C:cell outer membrane"/>
    <property type="evidence" value="ECO:0007669"/>
    <property type="project" value="UniProtKB-SubCell"/>
</dbReference>
<evidence type="ECO:0000313" key="10">
    <source>
        <dbReference type="Proteomes" id="UP000198611"/>
    </source>
</evidence>
<feature type="signal peptide" evidence="7">
    <location>
        <begin position="1"/>
        <end position="20"/>
    </location>
</feature>